<protein>
    <submittedName>
        <fullName evidence="1">Uncharacterized protein</fullName>
    </submittedName>
</protein>
<name>A0ACD1H798_9EURO</name>
<evidence type="ECO:0000313" key="1">
    <source>
        <dbReference type="EMBL" id="RAH69680.1"/>
    </source>
</evidence>
<reference evidence="1" key="1">
    <citation type="submission" date="2018-02" db="EMBL/GenBank/DDBJ databases">
        <title>The genomes of Aspergillus section Nigri reveals drivers in fungal speciation.</title>
        <authorList>
            <consortium name="DOE Joint Genome Institute"/>
            <person name="Vesth T.C."/>
            <person name="Nybo J."/>
            <person name="Theobald S."/>
            <person name="Brandl J."/>
            <person name="Frisvad J.C."/>
            <person name="Nielsen K.F."/>
            <person name="Lyhne E.K."/>
            <person name="Kogle M.E."/>
            <person name="Kuo A."/>
            <person name="Riley R."/>
            <person name="Clum A."/>
            <person name="Nolan M."/>
            <person name="Lipzen A."/>
            <person name="Salamov A."/>
            <person name="Henrissat B."/>
            <person name="Wiebenga A."/>
            <person name="De vries R.P."/>
            <person name="Grigoriev I.V."/>
            <person name="Mortensen U.H."/>
            <person name="Andersen M.R."/>
            <person name="Baker S.E."/>
        </authorList>
    </citation>
    <scope>NUCLEOTIDE SEQUENCE</scope>
    <source>
        <strain evidence="1">CBS 121060</strain>
    </source>
</reference>
<keyword evidence="2" id="KW-1185">Reference proteome</keyword>
<proteinExistence type="predicted"/>
<gene>
    <name evidence="1" type="ORF">BO66DRAFT_100224</name>
</gene>
<evidence type="ECO:0000313" key="2">
    <source>
        <dbReference type="Proteomes" id="UP000249661"/>
    </source>
</evidence>
<dbReference type="Proteomes" id="UP000249661">
    <property type="component" value="Unassembled WGS sequence"/>
</dbReference>
<sequence>MWCCLSRVSCLQGWLQKRKANLNLGRRQQHGNQSRFLRQRYPIQYFSSMRRYMSIRVQIVLRWSGRYWTYLFENLSRVLMGVGLFSTKSVRVKGGVIG</sequence>
<organism evidence="1 2">
    <name type="scientific">Aspergillus aculeatinus CBS 121060</name>
    <dbReference type="NCBI Taxonomy" id="1448322"/>
    <lineage>
        <taxon>Eukaryota</taxon>
        <taxon>Fungi</taxon>
        <taxon>Dikarya</taxon>
        <taxon>Ascomycota</taxon>
        <taxon>Pezizomycotina</taxon>
        <taxon>Eurotiomycetes</taxon>
        <taxon>Eurotiomycetidae</taxon>
        <taxon>Eurotiales</taxon>
        <taxon>Aspergillaceae</taxon>
        <taxon>Aspergillus</taxon>
        <taxon>Aspergillus subgen. Circumdati</taxon>
    </lineage>
</organism>
<accession>A0ACD1H798</accession>
<dbReference type="EMBL" id="KZ824959">
    <property type="protein sequence ID" value="RAH69680.1"/>
    <property type="molecule type" value="Genomic_DNA"/>
</dbReference>